<dbReference type="RefSeq" id="WP_164447025.1">
    <property type="nucleotide sequence ID" value="NZ_SAIY01000003.1"/>
</dbReference>
<evidence type="ECO:0000313" key="3">
    <source>
        <dbReference type="Proteomes" id="UP000478148"/>
    </source>
</evidence>
<proteinExistence type="predicted"/>
<evidence type="ECO:0000256" key="1">
    <source>
        <dbReference type="SAM" id="MobiDB-lite"/>
    </source>
</evidence>
<sequence>MGTEVIVGQPRSRAWWRINRVELALARAVACDWGGGADLLTEPATPPSRHPPVLVARDVVATVVAAGQGDHATAARFGRRAERRAATADLPYEIGLAGSPEPSPRTGWRIRTGRRCWPSTRRPAS</sequence>
<gene>
    <name evidence="2" type="ORF">ENC19_10665</name>
</gene>
<dbReference type="Proteomes" id="UP000478148">
    <property type="component" value="Unassembled WGS sequence"/>
</dbReference>
<dbReference type="EMBL" id="SAIY01000003">
    <property type="protein sequence ID" value="NGM13090.1"/>
    <property type="molecule type" value="Genomic_DNA"/>
</dbReference>
<organism evidence="2 3">
    <name type="scientific">Verrucosispora sioxanthis</name>
    <dbReference type="NCBI Taxonomy" id="2499994"/>
    <lineage>
        <taxon>Bacteria</taxon>
        <taxon>Bacillati</taxon>
        <taxon>Actinomycetota</taxon>
        <taxon>Actinomycetes</taxon>
        <taxon>Micromonosporales</taxon>
        <taxon>Micromonosporaceae</taxon>
        <taxon>Micromonospora</taxon>
    </lineage>
</organism>
<comment type="caution">
    <text evidence="2">The sequence shown here is derived from an EMBL/GenBank/DDBJ whole genome shotgun (WGS) entry which is preliminary data.</text>
</comment>
<dbReference type="AlphaFoldDB" id="A0A6M1L4C9"/>
<protein>
    <submittedName>
        <fullName evidence="2">Uncharacterized protein</fullName>
    </submittedName>
</protein>
<reference evidence="2 3" key="1">
    <citation type="submission" date="2020-02" db="EMBL/GenBank/DDBJ databases">
        <title>Draft Genome Sequence of Verrucosispora sp. Strain CWR15, Isolated from Gulf of Mexico Sponge.</title>
        <authorList>
            <person name="Kennedy S.J."/>
            <person name="Cella E."/>
            <person name="Azarian T."/>
            <person name="Baker B.J."/>
            <person name="Shaw L.N."/>
        </authorList>
    </citation>
    <scope>NUCLEOTIDE SEQUENCE [LARGE SCALE GENOMIC DNA]</scope>
    <source>
        <strain evidence="2 3">CWR15</strain>
    </source>
</reference>
<name>A0A6M1L4C9_9ACTN</name>
<keyword evidence="3" id="KW-1185">Reference proteome</keyword>
<feature type="region of interest" description="Disordered" evidence="1">
    <location>
        <begin position="94"/>
        <end position="125"/>
    </location>
</feature>
<accession>A0A6M1L4C9</accession>
<evidence type="ECO:0000313" key="2">
    <source>
        <dbReference type="EMBL" id="NGM13090.1"/>
    </source>
</evidence>